<dbReference type="Proteomes" id="UP001057520">
    <property type="component" value="Chromosome"/>
</dbReference>
<keyword evidence="2" id="KW-1185">Reference proteome</keyword>
<name>A0ABY4ZTK2_9CAUL</name>
<gene>
    <name evidence="1" type="ORF">MZV50_23805</name>
</gene>
<evidence type="ECO:0000313" key="2">
    <source>
        <dbReference type="Proteomes" id="UP001057520"/>
    </source>
</evidence>
<dbReference type="EMBL" id="CP096040">
    <property type="protein sequence ID" value="USQ95534.1"/>
    <property type="molecule type" value="Genomic_DNA"/>
</dbReference>
<proteinExistence type="predicted"/>
<sequence>MKDPRRTLPLLGAAIAVATVSLLQMNHVRAAATVDADYYSALEAFGDVCIKSADPGEMLRKVRIKGWETLEDDTVPAVVRGNGAVRFAEVRRGQIEGRPVILAVGGSSGTSFCRVYFHAIDQAAMETRLRYVKVLGSPLSAPDFRGPLNFPEGWSAVGWHRSVGDQWRALHYSFDPDGQGPNAAWQSIEITRKA</sequence>
<reference evidence="1 2" key="1">
    <citation type="submission" date="2022-04" db="EMBL/GenBank/DDBJ databases">
        <title>Genome sequence of soybean root-associated Caulobacter segnis RL271.</title>
        <authorList>
            <person name="Longley R."/>
            <person name="Bonito G."/>
            <person name="Trigodet F."/>
            <person name="Crosson S."/>
            <person name="Fiebig A."/>
        </authorList>
    </citation>
    <scope>NUCLEOTIDE SEQUENCE [LARGE SCALE GENOMIC DNA]</scope>
    <source>
        <strain evidence="1 2">RL271</strain>
    </source>
</reference>
<accession>A0ABY4ZTK2</accession>
<protein>
    <submittedName>
        <fullName evidence="1">Uncharacterized protein</fullName>
    </submittedName>
</protein>
<evidence type="ECO:0000313" key="1">
    <source>
        <dbReference type="EMBL" id="USQ95534.1"/>
    </source>
</evidence>
<organism evidence="1 2">
    <name type="scientific">Caulobacter segnis</name>
    <dbReference type="NCBI Taxonomy" id="88688"/>
    <lineage>
        <taxon>Bacteria</taxon>
        <taxon>Pseudomonadati</taxon>
        <taxon>Pseudomonadota</taxon>
        <taxon>Alphaproteobacteria</taxon>
        <taxon>Caulobacterales</taxon>
        <taxon>Caulobacteraceae</taxon>
        <taxon>Caulobacter</taxon>
    </lineage>
</organism>